<protein>
    <recommendedName>
        <fullName evidence="9 10">EGF-like domain-containing protein</fullName>
    </recommendedName>
</protein>
<evidence type="ECO:0000256" key="4">
    <source>
        <dbReference type="ARBA" id="ARBA00022525"/>
    </source>
</evidence>
<feature type="transmembrane region" description="Helical" evidence="8">
    <location>
        <begin position="482"/>
        <end position="503"/>
    </location>
</feature>
<evidence type="ECO:0000313" key="12">
    <source>
        <dbReference type="Proteomes" id="UP000193719"/>
    </source>
</evidence>
<evidence type="ECO:0000256" key="8">
    <source>
        <dbReference type="SAM" id="Phobius"/>
    </source>
</evidence>
<dbReference type="AlphaFoldDB" id="A0A1Y1V5Y7"/>
<dbReference type="EMBL" id="MCFH01000029">
    <property type="protein sequence ID" value="ORX47930.1"/>
    <property type="molecule type" value="Genomic_DNA"/>
</dbReference>
<reference evidence="11 12" key="1">
    <citation type="submission" date="2016-08" db="EMBL/GenBank/DDBJ databases">
        <title>Genomes of anaerobic fungi encode conserved fungal cellulosomes for biomass hydrolysis.</title>
        <authorList>
            <consortium name="DOE Joint Genome Institute"/>
            <person name="Haitjema C.H."/>
            <person name="Gilmore S.P."/>
            <person name="Henske J.K."/>
            <person name="Solomon K.V."/>
            <person name="De Groot R."/>
            <person name="Kuo A."/>
            <person name="Mondo S.J."/>
            <person name="Salamov A.A."/>
            <person name="Labutti K."/>
            <person name="Zhao Z."/>
            <person name="Chiniquy J."/>
            <person name="Barry K."/>
            <person name="Brewer H.M."/>
            <person name="Purvine S.O."/>
            <person name="Wright A.T."/>
            <person name="Boxma B."/>
            <person name="Van Alen T."/>
            <person name="Hackstein J.H."/>
            <person name="Baker S.E."/>
            <person name="Grigoriev I.V."/>
            <person name="O'Malley M.A."/>
        </authorList>
    </citation>
    <scope>NUCLEOTIDE SEQUENCE [LARGE SCALE GENOMIC DNA]</scope>
    <source>
        <strain evidence="12">finn</strain>
    </source>
</reference>
<dbReference type="PROSITE" id="PS01186">
    <property type="entry name" value="EGF_2"/>
    <property type="match status" value="1"/>
</dbReference>
<keyword evidence="6 8" id="KW-0472">Membrane</keyword>
<evidence type="ECO:0000256" key="7">
    <source>
        <dbReference type="ARBA" id="ARBA00023237"/>
    </source>
</evidence>
<evidence type="ECO:0000256" key="3">
    <source>
        <dbReference type="ARBA" id="ARBA00004613"/>
    </source>
</evidence>
<evidence type="ECO:0000313" key="11">
    <source>
        <dbReference type="EMBL" id="ORX47930.1"/>
    </source>
</evidence>
<feature type="domain" description="EGF-like" evidence="9 10">
    <location>
        <begin position="293"/>
        <end position="304"/>
    </location>
</feature>
<dbReference type="Proteomes" id="UP000193719">
    <property type="component" value="Unassembled WGS sequence"/>
</dbReference>
<keyword evidence="8" id="KW-0812">Transmembrane</keyword>
<sequence>MDRCFKNLNLLNVDINSTIFENNKAMNGGAIYIEKSFIEHDSNIDNENKDDFLVFINNSLFINNKARYYGGAIFSNFEAYKVLNLNKVSFIKNSAYAGGAIYMSNNNTQLYHNYEYNENVVFTNNTSESHGNDYASEPHIINELNNLNIISMKSGETIKLKFNLIDKFNQIVNDISKVYSSIILSVVLDKENNTNLNLDNIKILGNICNFSNDPVTLNLKLSLDSKNKNIFFKNDNLKIIINDCKEEQIKMYKGKYYYCENPQCSNTCPISEKMAICVKNSTENTNNIYSNNCVCVPGYKGDYCQFKEFVNLKNQNIIIDTGFVKNLCFYIGMMLLFISFNFDVFKEFSSCSLNFLFKHCGILIIYGILLFYLYSGTKLGMDYKRLERLNLNIFQGENNTCESNIAVNNGDGNNLNRFSKLDETSFSSSTNRELIKNIEKELNFKEYISLDSVWDTKISNHKSFESEEIENLNKSISCIHSIYMKTFFFDIISLFSFVIFILIKRNNEKEFIQEYNGKWRYKCPLYKFELIMDIIELILVIDLLIMVIKIWNYTYVFKCLKSIRYSIIIWVTLGPLVNVILYDNK</sequence>
<evidence type="ECO:0000256" key="6">
    <source>
        <dbReference type="ARBA" id="ARBA00023136"/>
    </source>
</evidence>
<dbReference type="InterPro" id="IPR003368">
    <property type="entry name" value="POMP_repeat"/>
</dbReference>
<proteinExistence type="predicted"/>
<accession>A0A1Y1V5Y7</accession>
<feature type="transmembrane region" description="Helical" evidence="8">
    <location>
        <begin position="563"/>
        <end position="582"/>
    </location>
</feature>
<keyword evidence="12" id="KW-1185">Reference proteome</keyword>
<reference evidence="11 12" key="2">
    <citation type="submission" date="2016-08" db="EMBL/GenBank/DDBJ databases">
        <title>Pervasive Adenine N6-methylation of Active Genes in Fungi.</title>
        <authorList>
            <consortium name="DOE Joint Genome Institute"/>
            <person name="Mondo S.J."/>
            <person name="Dannebaum R.O."/>
            <person name="Kuo R.C."/>
            <person name="Labutti K."/>
            <person name="Haridas S."/>
            <person name="Kuo A."/>
            <person name="Salamov A."/>
            <person name="Ahrendt S.R."/>
            <person name="Lipzen A."/>
            <person name="Sullivan W."/>
            <person name="Andreopoulos W.B."/>
            <person name="Clum A."/>
            <person name="Lindquist E."/>
            <person name="Daum C."/>
            <person name="Ramamoorthy G.K."/>
            <person name="Gryganskyi A."/>
            <person name="Culley D."/>
            <person name="Magnuson J.K."/>
            <person name="James T.Y."/>
            <person name="O'Malley M.A."/>
            <person name="Stajich J.E."/>
            <person name="Spatafora J.W."/>
            <person name="Visel A."/>
            <person name="Grigoriev I.V."/>
        </authorList>
    </citation>
    <scope>NUCLEOTIDE SEQUENCE [LARGE SCALE GENOMIC DNA]</scope>
    <source>
        <strain evidence="12">finn</strain>
    </source>
</reference>
<dbReference type="PANTHER" id="PTHR32158">
    <property type="entry name" value="RING-TYPE DOMAIN-CONTAINING PROTEIN"/>
    <property type="match status" value="1"/>
</dbReference>
<gene>
    <name evidence="11" type="ORF">BCR36DRAFT_405245</name>
</gene>
<evidence type="ECO:0000259" key="10">
    <source>
        <dbReference type="PROSITE" id="PS01186"/>
    </source>
</evidence>
<evidence type="ECO:0000259" key="9">
    <source>
        <dbReference type="PROSITE" id="PS00022"/>
    </source>
</evidence>
<dbReference type="Pfam" id="PF02415">
    <property type="entry name" value="Chlam_PMP"/>
    <property type="match status" value="3"/>
</dbReference>
<dbReference type="OrthoDB" id="2116838at2759"/>
<keyword evidence="4" id="KW-0964">Secreted</keyword>
<keyword evidence="5" id="KW-0732">Signal</keyword>
<feature type="transmembrane region" description="Helical" evidence="8">
    <location>
        <begin position="323"/>
        <end position="344"/>
    </location>
</feature>
<feature type="transmembrane region" description="Helical" evidence="8">
    <location>
        <begin position="530"/>
        <end position="551"/>
    </location>
</feature>
<dbReference type="InterPro" id="IPR000742">
    <property type="entry name" value="EGF"/>
</dbReference>
<keyword evidence="7" id="KW-0998">Cell outer membrane</keyword>
<evidence type="ECO:0000256" key="1">
    <source>
        <dbReference type="ARBA" id="ARBA00004196"/>
    </source>
</evidence>
<dbReference type="NCBIfam" id="TIGR01376">
    <property type="entry name" value="POMP_repeat"/>
    <property type="match status" value="1"/>
</dbReference>
<dbReference type="GO" id="GO:0005576">
    <property type="term" value="C:extracellular region"/>
    <property type="evidence" value="ECO:0007669"/>
    <property type="project" value="UniProtKB-SubCell"/>
</dbReference>
<evidence type="ECO:0000256" key="2">
    <source>
        <dbReference type="ARBA" id="ARBA00004442"/>
    </source>
</evidence>
<keyword evidence="8" id="KW-1133">Transmembrane helix</keyword>
<comment type="subcellular location">
    <subcellularLocation>
        <location evidence="1">Cell envelope</location>
    </subcellularLocation>
    <subcellularLocation>
        <location evidence="2">Cell outer membrane</location>
    </subcellularLocation>
    <subcellularLocation>
        <location evidence="3">Secreted</location>
    </subcellularLocation>
</comment>
<evidence type="ECO:0000256" key="5">
    <source>
        <dbReference type="ARBA" id="ARBA00022729"/>
    </source>
</evidence>
<name>A0A1Y1V5Y7_9FUNG</name>
<feature type="transmembrane region" description="Helical" evidence="8">
    <location>
        <begin position="356"/>
        <end position="374"/>
    </location>
</feature>
<comment type="caution">
    <text evidence="11">The sequence shown here is derived from an EMBL/GenBank/DDBJ whole genome shotgun (WGS) entry which is preliminary data.</text>
</comment>
<dbReference type="PROSITE" id="PS00022">
    <property type="entry name" value="EGF_1"/>
    <property type="match status" value="1"/>
</dbReference>
<dbReference type="PANTHER" id="PTHR32158:SF21">
    <property type="match status" value="1"/>
</dbReference>
<organism evidence="11 12">
    <name type="scientific">Piromyces finnis</name>
    <dbReference type="NCBI Taxonomy" id="1754191"/>
    <lineage>
        <taxon>Eukaryota</taxon>
        <taxon>Fungi</taxon>
        <taxon>Fungi incertae sedis</taxon>
        <taxon>Chytridiomycota</taxon>
        <taxon>Chytridiomycota incertae sedis</taxon>
        <taxon>Neocallimastigomycetes</taxon>
        <taxon>Neocallimastigales</taxon>
        <taxon>Neocallimastigaceae</taxon>
        <taxon>Piromyces</taxon>
    </lineage>
</organism>